<organism evidence="1 2">
    <name type="scientific">Linderina macrospora</name>
    <dbReference type="NCBI Taxonomy" id="4868"/>
    <lineage>
        <taxon>Eukaryota</taxon>
        <taxon>Fungi</taxon>
        <taxon>Fungi incertae sedis</taxon>
        <taxon>Zoopagomycota</taxon>
        <taxon>Kickxellomycotina</taxon>
        <taxon>Kickxellomycetes</taxon>
        <taxon>Kickxellales</taxon>
        <taxon>Kickxellaceae</taxon>
        <taxon>Linderina</taxon>
    </lineage>
</organism>
<keyword evidence="2" id="KW-1185">Reference proteome</keyword>
<reference evidence="1" key="1">
    <citation type="submission" date="2022-07" db="EMBL/GenBank/DDBJ databases">
        <title>Phylogenomic reconstructions and comparative analyses of Kickxellomycotina fungi.</title>
        <authorList>
            <person name="Reynolds N.K."/>
            <person name="Stajich J.E."/>
            <person name="Barry K."/>
            <person name="Grigoriev I.V."/>
            <person name="Crous P."/>
            <person name="Smith M.E."/>
        </authorList>
    </citation>
    <scope>NUCLEOTIDE SEQUENCE</scope>
    <source>
        <strain evidence="1">NRRL 5244</strain>
    </source>
</reference>
<accession>A0ACC1J4L8</accession>
<proteinExistence type="predicted"/>
<evidence type="ECO:0000313" key="2">
    <source>
        <dbReference type="Proteomes" id="UP001150603"/>
    </source>
</evidence>
<gene>
    <name evidence="1" type="ORF">FBU59_004780</name>
</gene>
<sequence length="126" mass="13856">MADADEFGDFTQSEVVNVWADLTPDSEATGRTNKEPAADEGSGKKDDDDEDDFGDFVDATISCSIDVQPVPPASLGHKPDRSLAPRLWDIIWPQPDSHANLIQELDTDRGDLVQAYLRLADLSRNQ</sequence>
<evidence type="ECO:0000313" key="1">
    <source>
        <dbReference type="EMBL" id="KAJ1937340.1"/>
    </source>
</evidence>
<name>A0ACC1J4L8_9FUNG</name>
<comment type="caution">
    <text evidence="1">The sequence shown here is derived from an EMBL/GenBank/DDBJ whole genome shotgun (WGS) entry which is preliminary data.</text>
</comment>
<dbReference type="Proteomes" id="UP001150603">
    <property type="component" value="Unassembled WGS sequence"/>
</dbReference>
<dbReference type="EMBL" id="JANBPW010003554">
    <property type="protein sequence ID" value="KAJ1937340.1"/>
    <property type="molecule type" value="Genomic_DNA"/>
</dbReference>
<protein>
    <submittedName>
        <fullName evidence="1">Uncharacterized protein</fullName>
    </submittedName>
</protein>